<feature type="signal peptide" evidence="2">
    <location>
        <begin position="1"/>
        <end position="26"/>
    </location>
</feature>
<accession>A0A5N6ATA0</accession>
<feature type="region of interest" description="Disordered" evidence="1">
    <location>
        <begin position="24"/>
        <end position="66"/>
    </location>
</feature>
<dbReference type="EMBL" id="VDLY02000001">
    <property type="protein sequence ID" value="KAB8170928.1"/>
    <property type="molecule type" value="Genomic_DNA"/>
</dbReference>
<keyword evidence="4" id="KW-1185">Reference proteome</keyword>
<organism evidence="3 4">
    <name type="scientific">Streptomyces mimosae</name>
    <dbReference type="NCBI Taxonomy" id="2586635"/>
    <lineage>
        <taxon>Bacteria</taxon>
        <taxon>Bacillati</taxon>
        <taxon>Actinomycetota</taxon>
        <taxon>Actinomycetes</taxon>
        <taxon>Kitasatosporales</taxon>
        <taxon>Streptomycetaceae</taxon>
        <taxon>Streptomyces</taxon>
    </lineage>
</organism>
<evidence type="ECO:0000256" key="2">
    <source>
        <dbReference type="SAM" id="SignalP"/>
    </source>
</evidence>
<dbReference type="AlphaFoldDB" id="A0A5N6ATA0"/>
<reference evidence="3" key="1">
    <citation type="submission" date="2019-10" db="EMBL/GenBank/DDBJ databases">
        <title>Nonomuraea sp. nov., isolated from Phyllanthus amarus.</title>
        <authorList>
            <person name="Klykleung N."/>
            <person name="Tanasupawat S."/>
        </authorList>
    </citation>
    <scope>NUCLEOTIDE SEQUENCE [LARGE SCALE GENOMIC DNA]</scope>
    <source>
        <strain evidence="3">3MP-10</strain>
    </source>
</reference>
<evidence type="ECO:0000313" key="4">
    <source>
        <dbReference type="Proteomes" id="UP000314251"/>
    </source>
</evidence>
<sequence length="217" mass="23288">MTRRLRTALLAATATALLLTATTACGDDSDDGGSDDIPGVDEGGTSEVAETPTDAPPDEVADRPEITLPEGFTNVYEDWESDDPTEQQVLNDAREAQNSVDLAILERDPEADHLAFYHRAEALTSAQDWIGGFVRNDRSIAGSVRYFAPQVTLQAENAASLTYCADESEATATDVNTGEPIPEDGGEPFVSYTNLLEKDERGVWVTTSAQSQRGQCG</sequence>
<proteinExistence type="predicted"/>
<gene>
    <name evidence="3" type="ORF">FH607_000845</name>
</gene>
<evidence type="ECO:0008006" key="5">
    <source>
        <dbReference type="Google" id="ProtNLM"/>
    </source>
</evidence>
<keyword evidence="2" id="KW-0732">Signal</keyword>
<feature type="chain" id="PRO_5024312773" description="Lipoprotein" evidence="2">
    <location>
        <begin position="27"/>
        <end position="217"/>
    </location>
</feature>
<dbReference type="OrthoDB" id="4323476at2"/>
<comment type="caution">
    <text evidence="3">The sequence shown here is derived from an EMBL/GenBank/DDBJ whole genome shotgun (WGS) entry which is preliminary data.</text>
</comment>
<protein>
    <recommendedName>
        <fullName evidence="5">Lipoprotein</fullName>
    </recommendedName>
</protein>
<dbReference type="Proteomes" id="UP000314251">
    <property type="component" value="Unassembled WGS sequence"/>
</dbReference>
<dbReference type="PROSITE" id="PS51257">
    <property type="entry name" value="PROKAR_LIPOPROTEIN"/>
    <property type="match status" value="1"/>
</dbReference>
<evidence type="ECO:0000256" key="1">
    <source>
        <dbReference type="SAM" id="MobiDB-lite"/>
    </source>
</evidence>
<dbReference type="RefSeq" id="WP_139665615.1">
    <property type="nucleotide sequence ID" value="NZ_VDLY02000001.1"/>
</dbReference>
<evidence type="ECO:0000313" key="3">
    <source>
        <dbReference type="EMBL" id="KAB8170928.1"/>
    </source>
</evidence>
<name>A0A5N6ATA0_9ACTN</name>